<feature type="transmembrane region" description="Helical" evidence="16">
    <location>
        <begin position="20"/>
        <end position="39"/>
    </location>
</feature>
<dbReference type="InterPro" id="IPR036388">
    <property type="entry name" value="WH-like_DNA-bd_sf"/>
</dbReference>
<evidence type="ECO:0000256" key="2">
    <source>
        <dbReference type="ARBA" id="ARBA00006474"/>
    </source>
</evidence>
<keyword evidence="9 16" id="KW-1133">Transmembrane helix</keyword>
<keyword evidence="6 14" id="KW-0547">Nucleotide-binding</keyword>
<evidence type="ECO:0000256" key="11">
    <source>
        <dbReference type="ARBA" id="ARBA00023136"/>
    </source>
</evidence>
<evidence type="ECO:0000256" key="13">
    <source>
        <dbReference type="ARBA" id="ARBA00025923"/>
    </source>
</evidence>
<evidence type="ECO:0000256" key="16">
    <source>
        <dbReference type="SAM" id="Phobius"/>
    </source>
</evidence>
<feature type="compositionally biased region" description="Basic and acidic residues" evidence="15">
    <location>
        <begin position="685"/>
        <end position="707"/>
    </location>
</feature>
<proteinExistence type="inferred from homology"/>
<dbReference type="InterPro" id="IPR050206">
    <property type="entry name" value="FtsK/SpoIIIE/SftA"/>
</dbReference>
<dbReference type="GO" id="GO:0003677">
    <property type="term" value="F:DNA binding"/>
    <property type="evidence" value="ECO:0007669"/>
    <property type="project" value="UniProtKB-KW"/>
</dbReference>
<evidence type="ECO:0000256" key="14">
    <source>
        <dbReference type="PROSITE-ProRule" id="PRU00289"/>
    </source>
</evidence>
<name>A0AAV4K6Y7_9DEIO</name>
<dbReference type="InterPro" id="IPR041027">
    <property type="entry name" value="FtsK_alpha"/>
</dbReference>
<evidence type="ECO:0000313" key="21">
    <source>
        <dbReference type="Proteomes" id="UP000652720"/>
    </source>
</evidence>
<feature type="binding site" evidence="14">
    <location>
        <begin position="870"/>
        <end position="877"/>
    </location>
    <ligand>
        <name>ATP</name>
        <dbReference type="ChEBI" id="CHEBI:30616"/>
    </ligand>
</feature>
<feature type="transmembrane region" description="Helical" evidence="16">
    <location>
        <begin position="59"/>
        <end position="78"/>
    </location>
</feature>
<reference evidence="18" key="2">
    <citation type="journal article" date="2014" name="Int. J. Syst. Evol. Microbiol.">
        <title>Complete genome sequence of Corynebacterium casei LMG S-19264T (=DSM 44701T), isolated from a smear-ripened cheese.</title>
        <authorList>
            <consortium name="US DOE Joint Genome Institute (JGI-PGF)"/>
            <person name="Walter F."/>
            <person name="Albersmeier A."/>
            <person name="Kalinowski J."/>
            <person name="Ruckert C."/>
        </authorList>
    </citation>
    <scope>NUCLEOTIDE SEQUENCE</scope>
    <source>
        <strain evidence="18">CGMCC 1.8885</strain>
    </source>
</reference>
<feature type="region of interest" description="Disordered" evidence="15">
    <location>
        <begin position="531"/>
        <end position="709"/>
    </location>
</feature>
<comment type="caution">
    <text evidence="18">The sequence shown here is derived from an EMBL/GenBank/DDBJ whole genome shotgun (WGS) entry which is preliminary data.</text>
</comment>
<evidence type="ECO:0000313" key="19">
    <source>
        <dbReference type="EMBL" id="GGP28995.1"/>
    </source>
</evidence>
<dbReference type="Pfam" id="PF17854">
    <property type="entry name" value="FtsK_alpha"/>
    <property type="match status" value="1"/>
</dbReference>
<dbReference type="RefSeq" id="WP_017870053.1">
    <property type="nucleotide sequence ID" value="NZ_BMLZ01000005.1"/>
</dbReference>
<dbReference type="InterPro" id="IPR036390">
    <property type="entry name" value="WH_DNA-bd_sf"/>
</dbReference>
<evidence type="ECO:0000256" key="6">
    <source>
        <dbReference type="ARBA" id="ARBA00022741"/>
    </source>
</evidence>
<feature type="compositionally biased region" description="Pro residues" evidence="15">
    <location>
        <begin position="587"/>
        <end position="599"/>
    </location>
</feature>
<evidence type="ECO:0000256" key="9">
    <source>
        <dbReference type="ARBA" id="ARBA00022989"/>
    </source>
</evidence>
<dbReference type="CDD" id="cd01127">
    <property type="entry name" value="TrwB_TraG_TraD_VirD4"/>
    <property type="match status" value="1"/>
</dbReference>
<dbReference type="InterPro" id="IPR002543">
    <property type="entry name" value="FtsK_dom"/>
</dbReference>
<dbReference type="InterPro" id="IPR025199">
    <property type="entry name" value="FtsK_4TM"/>
</dbReference>
<evidence type="ECO:0000259" key="17">
    <source>
        <dbReference type="PROSITE" id="PS50901"/>
    </source>
</evidence>
<dbReference type="Proteomes" id="UP000652720">
    <property type="component" value="Unassembled WGS sequence"/>
</dbReference>
<reference evidence="20" key="3">
    <citation type="journal article" date="2019" name="Int. J. Syst. Evol. Microbiol.">
        <title>The Global Catalogue of Microorganisms (GCM) 10K type strain sequencing project: providing services to taxonomists for standard genome sequencing and annotation.</title>
        <authorList>
            <consortium name="The Broad Institute Genomics Platform"/>
            <consortium name="The Broad Institute Genome Sequencing Center for Infectious Disease"/>
            <person name="Wu L."/>
            <person name="Ma J."/>
        </authorList>
    </citation>
    <scope>NUCLEOTIDE SEQUENCE [LARGE SCALE GENOMIC DNA]</scope>
    <source>
        <strain evidence="20">CGMCC 1.8884</strain>
    </source>
</reference>
<dbReference type="SUPFAM" id="SSF46785">
    <property type="entry name" value="Winged helix' DNA-binding domain"/>
    <property type="match status" value="1"/>
</dbReference>
<dbReference type="Gene3D" id="3.40.50.300">
    <property type="entry name" value="P-loop containing nucleotide triphosphate hydrolases"/>
    <property type="match status" value="1"/>
</dbReference>
<reference evidence="18" key="4">
    <citation type="submission" date="2023-08" db="EMBL/GenBank/DDBJ databases">
        <authorList>
            <person name="Sun Q."/>
            <person name="Zhou Y."/>
        </authorList>
    </citation>
    <scope>NUCLEOTIDE SEQUENCE</scope>
    <source>
        <strain evidence="19">CGMCC 1.8884</strain>
        <strain evidence="18">CGMCC 1.8885</strain>
    </source>
</reference>
<dbReference type="GO" id="GO:0007059">
    <property type="term" value="P:chromosome segregation"/>
    <property type="evidence" value="ECO:0007669"/>
    <property type="project" value="UniProtKB-KW"/>
</dbReference>
<feature type="transmembrane region" description="Helical" evidence="16">
    <location>
        <begin position="140"/>
        <end position="162"/>
    </location>
</feature>
<organism evidence="18 21">
    <name type="scientific">Deinococcus wulumuqiensis</name>
    <dbReference type="NCBI Taxonomy" id="980427"/>
    <lineage>
        <taxon>Bacteria</taxon>
        <taxon>Thermotogati</taxon>
        <taxon>Deinococcota</taxon>
        <taxon>Deinococci</taxon>
        <taxon>Deinococcales</taxon>
        <taxon>Deinococcaceae</taxon>
        <taxon>Deinococcus</taxon>
    </lineage>
</organism>
<keyword evidence="5 16" id="KW-0812">Transmembrane</keyword>
<dbReference type="GeneID" id="59165505"/>
<keyword evidence="12" id="KW-0131">Cell cycle</keyword>
<keyword evidence="3" id="KW-1003">Cell membrane</keyword>
<dbReference type="EMBL" id="BMMA01000008">
    <property type="protein sequence ID" value="GGI79743.1"/>
    <property type="molecule type" value="Genomic_DNA"/>
</dbReference>
<keyword evidence="10" id="KW-0238">DNA-binding</keyword>
<feature type="transmembrane region" description="Helical" evidence="16">
    <location>
        <begin position="90"/>
        <end position="108"/>
    </location>
</feature>
<dbReference type="PANTHER" id="PTHR22683">
    <property type="entry name" value="SPORULATION PROTEIN RELATED"/>
    <property type="match status" value="1"/>
</dbReference>
<feature type="domain" description="FtsK" evidence="17">
    <location>
        <begin position="852"/>
        <end position="1043"/>
    </location>
</feature>
<accession>A0AAV4K6Y7</accession>
<evidence type="ECO:0000256" key="4">
    <source>
        <dbReference type="ARBA" id="ARBA00022618"/>
    </source>
</evidence>
<keyword evidence="11 16" id="KW-0472">Membrane</keyword>
<dbReference type="Gene3D" id="1.10.10.10">
    <property type="entry name" value="Winged helix-like DNA-binding domain superfamily/Winged helix DNA-binding domain"/>
    <property type="match status" value="1"/>
</dbReference>
<keyword evidence="8 14" id="KW-0067">ATP-binding</keyword>
<reference evidence="19" key="1">
    <citation type="journal article" date="2014" name="Int. J. Syst. Evol. Microbiol.">
        <title>Complete genome of a new Firmicutes species belonging to the dominant human colonic microbiota ('Ruminococcus bicirculans') reveals two chromosomes and a selective capacity to utilize plant glucans.</title>
        <authorList>
            <consortium name="NISC Comparative Sequencing Program"/>
            <person name="Wegmann U."/>
            <person name="Louis P."/>
            <person name="Goesmann A."/>
            <person name="Henrissat B."/>
            <person name="Duncan S.H."/>
            <person name="Flint H.J."/>
        </authorList>
    </citation>
    <scope>NUCLEOTIDE SEQUENCE</scope>
    <source>
        <strain evidence="19">CGMCC 1.8884</strain>
    </source>
</reference>
<gene>
    <name evidence="19" type="ORF">GCM10008021_06460</name>
    <name evidence="18" type="ORF">GCM10010914_12400</name>
</gene>
<dbReference type="Proteomes" id="UP000630135">
    <property type="component" value="Unassembled WGS sequence"/>
</dbReference>
<evidence type="ECO:0000256" key="7">
    <source>
        <dbReference type="ARBA" id="ARBA00022829"/>
    </source>
</evidence>
<feature type="compositionally biased region" description="Acidic residues" evidence="15">
    <location>
        <begin position="450"/>
        <end position="464"/>
    </location>
</feature>
<dbReference type="InterPro" id="IPR003593">
    <property type="entry name" value="AAA+_ATPase"/>
</dbReference>
<comment type="similarity">
    <text evidence="2">Belongs to the FtsK/SpoIIIE/SftA family.</text>
</comment>
<dbReference type="InterPro" id="IPR018541">
    <property type="entry name" value="Ftsk_gamma"/>
</dbReference>
<dbReference type="Gene3D" id="3.30.980.40">
    <property type="match status" value="1"/>
</dbReference>
<feature type="compositionally biased region" description="Pro residues" evidence="15">
    <location>
        <begin position="669"/>
        <end position="681"/>
    </location>
</feature>
<keyword evidence="7" id="KW-0159">Chromosome partition</keyword>
<evidence type="ECO:0000256" key="5">
    <source>
        <dbReference type="ARBA" id="ARBA00022692"/>
    </source>
</evidence>
<dbReference type="InterPro" id="IPR027417">
    <property type="entry name" value="P-loop_NTPase"/>
</dbReference>
<dbReference type="AlphaFoldDB" id="A0AAV4K6Y7"/>
<dbReference type="Pfam" id="PF01580">
    <property type="entry name" value="FtsK_SpoIIIE"/>
    <property type="match status" value="1"/>
</dbReference>
<comment type="subcellular location">
    <subcellularLocation>
        <location evidence="1">Cell membrane</location>
        <topology evidence="1">Multi-pass membrane protein</topology>
    </subcellularLocation>
</comment>
<dbReference type="SUPFAM" id="SSF52540">
    <property type="entry name" value="P-loop containing nucleoside triphosphate hydrolases"/>
    <property type="match status" value="1"/>
</dbReference>
<evidence type="ECO:0000313" key="18">
    <source>
        <dbReference type="EMBL" id="GGI79743.1"/>
    </source>
</evidence>
<keyword evidence="4" id="KW-0132">Cell division</keyword>
<feature type="compositionally biased region" description="Low complexity" evidence="15">
    <location>
        <begin position="625"/>
        <end position="652"/>
    </location>
</feature>
<evidence type="ECO:0000256" key="10">
    <source>
        <dbReference type="ARBA" id="ARBA00023125"/>
    </source>
</evidence>
<evidence type="ECO:0000256" key="8">
    <source>
        <dbReference type="ARBA" id="ARBA00022840"/>
    </source>
</evidence>
<dbReference type="SMART" id="SM00382">
    <property type="entry name" value="AAA"/>
    <property type="match status" value="1"/>
</dbReference>
<keyword evidence="20" id="KW-1185">Reference proteome</keyword>
<dbReference type="GO" id="GO:0005886">
    <property type="term" value="C:plasma membrane"/>
    <property type="evidence" value="ECO:0007669"/>
    <property type="project" value="UniProtKB-SubCell"/>
</dbReference>
<dbReference type="PANTHER" id="PTHR22683:SF41">
    <property type="entry name" value="DNA TRANSLOCASE FTSK"/>
    <property type="match status" value="1"/>
</dbReference>
<dbReference type="Pfam" id="PF09397">
    <property type="entry name" value="FtsK_gamma"/>
    <property type="match status" value="1"/>
</dbReference>
<dbReference type="PROSITE" id="PS50901">
    <property type="entry name" value="FTSK"/>
    <property type="match status" value="1"/>
</dbReference>
<evidence type="ECO:0000313" key="20">
    <source>
        <dbReference type="Proteomes" id="UP000630135"/>
    </source>
</evidence>
<dbReference type="Pfam" id="PF13491">
    <property type="entry name" value="FtsK_4TM"/>
    <property type="match status" value="1"/>
</dbReference>
<dbReference type="GO" id="GO:0051301">
    <property type="term" value="P:cell division"/>
    <property type="evidence" value="ECO:0007669"/>
    <property type="project" value="UniProtKB-KW"/>
</dbReference>
<feature type="region of interest" description="Disordered" evidence="15">
    <location>
        <begin position="435"/>
        <end position="515"/>
    </location>
</feature>
<evidence type="ECO:0000256" key="15">
    <source>
        <dbReference type="SAM" id="MobiDB-lite"/>
    </source>
</evidence>
<sequence length="1196" mass="129279">MSANSHQDQPPRVRLDGEVVGLLLLVVAFLLGLILFLPLLSDQGEGGALAQARRILLDWAGWLAWLLPAAAFAYGVAAFTSAPMRELTRWVLGGLLAVLGVLCLQAFFMPGQNGHPGPAGWLAEGLVRKLKQVLGLATPLLLLLAAALGLKFMLGVSLLGLIRKLVHWLMGLLTGVGHNVQGAIEAKLPGKSGGAVTAHDRTDVRGQLSKLRGELDALRRIDPKNGGLKEPYEKVRRLQRDIRSYDDEQLKRVQDDLTTYGLMSRNALLQAAHDLRVKVEQEAVPEGEEAVRFLKTVVDDRRHELSVFLPSTQASAALEHLRRHLVNQILSIGGKAKRLESERCASERALKQPTVEILQREQSAHLKRQQQWQDLQDRFQGWHAYEQAYAGWPDLAAEFDSGPTEAATQVATALQKRPLDTLRDPQHWREVLEQATEEERQRQAAPPADDAGDEEWQDEDEEGGDSGGLLSRLGHKLGRLVAPPGPEKEEKQAPPPAPAADAWDEPDEFAFSPHPVYDAATVPALDIDFGAAPRRAPVQTERESVPPARSQSRARRAAPAPLLTPDAELPRLTAPATTPPARFAQPPVRPDTARPPAPAPVDLDPWDDEEDMPFGPPAAPALRPSSQGQASRGQASRGQASRGQAARMEAAPPAAPSPAAPSSAALSPRPGPAPSRKPAPAPWEEAAKAERPAPRGTSERGGSERGISRRGAISLALPGEKLLDPIPNAAKNTVQMDTAARQRGDMIDETLRHFGLQARVVDMARGPTVTRYEIEPAPGEKISRIASLSNDLARALAVGGVRVEAPVPGKSVIGLEVPNAEREPVTFHQAAASAAFKTARAKLPIILGKSIDGSMMVGDLAKMPHLLVAGSTGSGKSVCVNTLITSLLYRYLPTELRFVMIDPKMVELTPYDGIPHLVRPVVTNPADAAGVLLGAVAHMERRYKMMSGVGAKNLEQFNAKMRAVGEVELPHLVIIIDELADLMITSPKEVESAIMRLAQMARATGMHLILATQRPSVDILTSLIKVNIPARIAFAVSSSHDSRTILDTTGAERLTGQGDMLFYQPGLVKPLRLQGPYISEAESVRIADELRRMVFDDDFVEAYGSDFEGLISSSGPGGDRSQMDFSDPLLRQAALVCIEEGQGSVSRLQRRLSVGHARAGKLMDLLEAMNIVGPHQGSKPREVLIGEADLPEYFGK</sequence>
<evidence type="ECO:0000256" key="3">
    <source>
        <dbReference type="ARBA" id="ARBA00022475"/>
    </source>
</evidence>
<dbReference type="GO" id="GO:0005524">
    <property type="term" value="F:ATP binding"/>
    <property type="evidence" value="ECO:0007669"/>
    <property type="project" value="UniProtKB-UniRule"/>
</dbReference>
<dbReference type="SMART" id="SM00843">
    <property type="entry name" value="Ftsk_gamma"/>
    <property type="match status" value="1"/>
</dbReference>
<evidence type="ECO:0000256" key="1">
    <source>
        <dbReference type="ARBA" id="ARBA00004651"/>
    </source>
</evidence>
<evidence type="ECO:0000256" key="12">
    <source>
        <dbReference type="ARBA" id="ARBA00023306"/>
    </source>
</evidence>
<comment type="subunit">
    <text evidence="13">Homohexamer. Forms a ring that surrounds DNA.</text>
</comment>
<dbReference type="EMBL" id="BMLZ01000005">
    <property type="protein sequence ID" value="GGP28995.1"/>
    <property type="molecule type" value="Genomic_DNA"/>
</dbReference>
<feature type="compositionally biased region" description="Low complexity" evidence="15">
    <location>
        <begin position="546"/>
        <end position="561"/>
    </location>
</feature>
<protein>
    <submittedName>
        <fullName evidence="18">FtsK-like protein</fullName>
    </submittedName>
</protein>